<dbReference type="Proteomes" id="UP000284379">
    <property type="component" value="Unassembled WGS sequence"/>
</dbReference>
<dbReference type="InterPro" id="IPR011257">
    <property type="entry name" value="DNA_glycosylase"/>
</dbReference>
<accession>A0A413VHE6</accession>
<dbReference type="GO" id="GO:0006281">
    <property type="term" value="P:DNA repair"/>
    <property type="evidence" value="ECO:0007669"/>
    <property type="project" value="InterPro"/>
</dbReference>
<comment type="caution">
    <text evidence="1">The sequence shown here is derived from an EMBL/GenBank/DDBJ whole genome shotgun (WGS) entry which is preliminary data.</text>
</comment>
<dbReference type="SUPFAM" id="SSF48150">
    <property type="entry name" value="DNA-glycosylase"/>
    <property type="match status" value="1"/>
</dbReference>
<protein>
    <submittedName>
        <fullName evidence="1">TIGR02757 family protein</fullName>
    </submittedName>
</protein>
<reference evidence="1 2" key="1">
    <citation type="submission" date="2018-08" db="EMBL/GenBank/DDBJ databases">
        <title>A genome reference for cultivated species of the human gut microbiota.</title>
        <authorList>
            <person name="Zou Y."/>
            <person name="Xue W."/>
            <person name="Luo G."/>
        </authorList>
    </citation>
    <scope>NUCLEOTIDE SEQUENCE [LARGE SCALE GENOMIC DNA]</scope>
    <source>
        <strain evidence="1 2">AM40-30BH</strain>
    </source>
</reference>
<proteinExistence type="predicted"/>
<dbReference type="AlphaFoldDB" id="A0A413VHE6"/>
<dbReference type="GO" id="GO:0003824">
    <property type="term" value="F:catalytic activity"/>
    <property type="evidence" value="ECO:0007669"/>
    <property type="project" value="InterPro"/>
</dbReference>
<evidence type="ECO:0000313" key="2">
    <source>
        <dbReference type="Proteomes" id="UP000284379"/>
    </source>
</evidence>
<organism evidence="1 2">
    <name type="scientific">Bacteroides nordii</name>
    <dbReference type="NCBI Taxonomy" id="291645"/>
    <lineage>
        <taxon>Bacteria</taxon>
        <taxon>Pseudomonadati</taxon>
        <taxon>Bacteroidota</taxon>
        <taxon>Bacteroidia</taxon>
        <taxon>Bacteroidales</taxon>
        <taxon>Bacteroidaceae</taxon>
        <taxon>Bacteroides</taxon>
    </lineage>
</organism>
<sequence length="252" mass="29108">MALTISVIIMNKELKEHLMLLAERYETPAFITEDPIQIPHRYTSQVDIEISGLVTSWIATGNRKAIIKSADRVDCELFSCAPHSYIMSEEWKIYAGQKRSFYRYYSYDDFYLLCSTLHAVYSQTPTLEDYLYESFEGFSPLQRLQSVLGHINGMPAIRSTSEAKKMCMFLRWMIRRDSCVDFGIWQKFHPRELIIPLDTHVHRISTDLGLTKSRKCIKTASDITKALARIWPDDPVKGDFALFGFGVNEPVK</sequence>
<evidence type="ECO:0000313" key="1">
    <source>
        <dbReference type="EMBL" id="RHB32929.1"/>
    </source>
</evidence>
<dbReference type="InterPro" id="IPR023170">
    <property type="entry name" value="HhH_base_excis_C"/>
</dbReference>
<dbReference type="Pfam" id="PF09674">
    <property type="entry name" value="DUF2400"/>
    <property type="match status" value="1"/>
</dbReference>
<dbReference type="InterPro" id="IPR014127">
    <property type="entry name" value="CHP02757"/>
</dbReference>
<name>A0A413VHE6_9BACE</name>
<gene>
    <name evidence="1" type="ORF">DW888_16570</name>
</gene>
<dbReference type="Gene3D" id="1.10.1670.10">
    <property type="entry name" value="Helix-hairpin-Helix base-excision DNA repair enzymes (C-terminal)"/>
    <property type="match status" value="1"/>
</dbReference>
<dbReference type="NCBIfam" id="TIGR02757">
    <property type="entry name" value="TIGR02757 family protein"/>
    <property type="match status" value="1"/>
</dbReference>
<dbReference type="EMBL" id="QSGO01000017">
    <property type="protein sequence ID" value="RHB32929.1"/>
    <property type="molecule type" value="Genomic_DNA"/>
</dbReference>